<dbReference type="SMART" id="SM00709">
    <property type="entry name" value="Zpr1"/>
    <property type="match status" value="1"/>
</dbReference>
<protein>
    <recommendedName>
        <fullName evidence="7">Zinc finger ZPR1-type domain-containing protein</fullName>
    </recommendedName>
</protein>
<keyword evidence="2" id="KW-0479">Metal-binding</keyword>
<evidence type="ECO:0000256" key="1">
    <source>
        <dbReference type="ARBA" id="ARBA00008354"/>
    </source>
</evidence>
<evidence type="ECO:0000256" key="6">
    <source>
        <dbReference type="SAM" id="Phobius"/>
    </source>
</evidence>
<accession>A0A068U9B5</accession>
<evidence type="ECO:0000256" key="5">
    <source>
        <dbReference type="SAM" id="MobiDB-lite"/>
    </source>
</evidence>
<reference evidence="9" key="1">
    <citation type="journal article" date="2014" name="Science">
        <title>The coffee genome provides insight into the convergent evolution of caffeine biosynthesis.</title>
        <authorList>
            <person name="Denoeud F."/>
            <person name="Carretero-Paulet L."/>
            <person name="Dereeper A."/>
            <person name="Droc G."/>
            <person name="Guyot R."/>
            <person name="Pietrella M."/>
            <person name="Zheng C."/>
            <person name="Alberti A."/>
            <person name="Anthony F."/>
            <person name="Aprea G."/>
            <person name="Aury J.M."/>
            <person name="Bento P."/>
            <person name="Bernard M."/>
            <person name="Bocs S."/>
            <person name="Campa C."/>
            <person name="Cenci A."/>
            <person name="Combes M.C."/>
            <person name="Crouzillat D."/>
            <person name="Da Silva C."/>
            <person name="Daddiego L."/>
            <person name="De Bellis F."/>
            <person name="Dussert S."/>
            <person name="Garsmeur O."/>
            <person name="Gayraud T."/>
            <person name="Guignon V."/>
            <person name="Jahn K."/>
            <person name="Jamilloux V."/>
            <person name="Joet T."/>
            <person name="Labadie K."/>
            <person name="Lan T."/>
            <person name="Leclercq J."/>
            <person name="Lepelley M."/>
            <person name="Leroy T."/>
            <person name="Li L.T."/>
            <person name="Librado P."/>
            <person name="Lopez L."/>
            <person name="Munoz A."/>
            <person name="Noel B."/>
            <person name="Pallavicini A."/>
            <person name="Perrotta G."/>
            <person name="Poncet V."/>
            <person name="Pot D."/>
            <person name="Priyono X."/>
            <person name="Rigoreau M."/>
            <person name="Rouard M."/>
            <person name="Rozas J."/>
            <person name="Tranchant-Dubreuil C."/>
            <person name="VanBuren R."/>
            <person name="Zhang Q."/>
            <person name="Andrade A.C."/>
            <person name="Argout X."/>
            <person name="Bertrand B."/>
            <person name="de Kochko A."/>
            <person name="Graziosi G."/>
            <person name="Henry R.J."/>
            <person name="Jayarama X."/>
            <person name="Ming R."/>
            <person name="Nagai C."/>
            <person name="Rounsley S."/>
            <person name="Sankoff D."/>
            <person name="Giuliano G."/>
            <person name="Albert V.A."/>
            <person name="Wincker P."/>
            <person name="Lashermes P."/>
        </authorList>
    </citation>
    <scope>NUCLEOTIDE SEQUENCE [LARGE SCALE GENOMIC DNA]</scope>
    <source>
        <strain evidence="9">cv. DH200-94</strain>
    </source>
</reference>
<gene>
    <name evidence="8" type="ORF">GSCOC_T00019678001</name>
</gene>
<name>A0A068U9B5_COFCA</name>
<sequence length="111" mass="12080">METTTEIKAGGGGGGAEQPAADCGCRNNDVQFAGELQPRGCHYCLKISSGDRQMLNRQVVKSGSATIKIPELDFEIPSEAQRGSLSTVQFFKFFFLVNCHFLSIVSYTILI</sequence>
<dbReference type="AlphaFoldDB" id="A0A068U9B5"/>
<dbReference type="PhylomeDB" id="A0A068U9B5"/>
<evidence type="ECO:0000313" key="8">
    <source>
        <dbReference type="EMBL" id="CDP04882.1"/>
    </source>
</evidence>
<dbReference type="GO" id="GO:0008270">
    <property type="term" value="F:zinc ion binding"/>
    <property type="evidence" value="ECO:0007669"/>
    <property type="project" value="UniProtKB-KW"/>
</dbReference>
<dbReference type="Gene3D" id="2.60.120.1040">
    <property type="entry name" value="ZPR1, A/B domain"/>
    <property type="match status" value="1"/>
</dbReference>
<dbReference type="InParanoid" id="A0A068U9B5"/>
<proteinExistence type="inferred from homology"/>
<keyword evidence="3" id="KW-0863">Zinc-finger</keyword>
<feature type="domain" description="Zinc finger ZPR1-type" evidence="7">
    <location>
        <begin position="17"/>
        <end position="110"/>
    </location>
</feature>
<dbReference type="EMBL" id="HG739098">
    <property type="protein sequence ID" value="CDP04882.1"/>
    <property type="molecule type" value="Genomic_DNA"/>
</dbReference>
<evidence type="ECO:0000259" key="7">
    <source>
        <dbReference type="SMART" id="SM00709"/>
    </source>
</evidence>
<evidence type="ECO:0000256" key="4">
    <source>
        <dbReference type="ARBA" id="ARBA00022833"/>
    </source>
</evidence>
<keyword evidence="6" id="KW-0812">Transmembrane</keyword>
<dbReference type="Proteomes" id="UP000295252">
    <property type="component" value="Chromosome III"/>
</dbReference>
<keyword evidence="9" id="KW-1185">Reference proteome</keyword>
<dbReference type="InterPro" id="IPR040141">
    <property type="entry name" value="ZPR1"/>
</dbReference>
<dbReference type="Gramene" id="CDP04882">
    <property type="protein sequence ID" value="CDP04882"/>
    <property type="gene ID" value="GSCOC_T00019678001"/>
</dbReference>
<feature type="region of interest" description="Disordered" evidence="5">
    <location>
        <begin position="1"/>
        <end position="20"/>
    </location>
</feature>
<dbReference type="PANTHER" id="PTHR10876">
    <property type="entry name" value="ZINC FINGER PROTEIN ZPR1"/>
    <property type="match status" value="1"/>
</dbReference>
<keyword evidence="6" id="KW-0472">Membrane</keyword>
<evidence type="ECO:0000313" key="9">
    <source>
        <dbReference type="Proteomes" id="UP000295252"/>
    </source>
</evidence>
<dbReference type="GO" id="GO:0005634">
    <property type="term" value="C:nucleus"/>
    <property type="evidence" value="ECO:0007669"/>
    <property type="project" value="TreeGrafter"/>
</dbReference>
<organism evidence="8 9">
    <name type="scientific">Coffea canephora</name>
    <name type="common">Robusta coffee</name>
    <dbReference type="NCBI Taxonomy" id="49390"/>
    <lineage>
        <taxon>Eukaryota</taxon>
        <taxon>Viridiplantae</taxon>
        <taxon>Streptophyta</taxon>
        <taxon>Embryophyta</taxon>
        <taxon>Tracheophyta</taxon>
        <taxon>Spermatophyta</taxon>
        <taxon>Magnoliopsida</taxon>
        <taxon>eudicotyledons</taxon>
        <taxon>Gunneridae</taxon>
        <taxon>Pentapetalae</taxon>
        <taxon>asterids</taxon>
        <taxon>lamiids</taxon>
        <taxon>Gentianales</taxon>
        <taxon>Rubiaceae</taxon>
        <taxon>Ixoroideae</taxon>
        <taxon>Gardenieae complex</taxon>
        <taxon>Bertiereae - Coffeeae clade</taxon>
        <taxon>Coffeeae</taxon>
        <taxon>Coffea</taxon>
    </lineage>
</organism>
<keyword evidence="6" id="KW-1133">Transmembrane helix</keyword>
<dbReference type="InterPro" id="IPR004457">
    <property type="entry name" value="Znf_ZPR1"/>
</dbReference>
<dbReference type="Pfam" id="PF22794">
    <property type="entry name" value="jr-ZPR1"/>
    <property type="match status" value="1"/>
</dbReference>
<dbReference type="InterPro" id="IPR042451">
    <property type="entry name" value="ZPR1_A/B_dom"/>
</dbReference>
<comment type="similarity">
    <text evidence="1">Belongs to the ZPR1 family.</text>
</comment>
<feature type="transmembrane region" description="Helical" evidence="6">
    <location>
        <begin position="90"/>
        <end position="110"/>
    </location>
</feature>
<keyword evidence="4" id="KW-0862">Zinc</keyword>
<dbReference type="STRING" id="49390.A0A068U9B5"/>
<evidence type="ECO:0000256" key="3">
    <source>
        <dbReference type="ARBA" id="ARBA00022771"/>
    </source>
</evidence>
<evidence type="ECO:0000256" key="2">
    <source>
        <dbReference type="ARBA" id="ARBA00022723"/>
    </source>
</evidence>
<dbReference type="PANTHER" id="PTHR10876:SF0">
    <property type="entry name" value="ZINC FINGER PROTEIN ZPR1"/>
    <property type="match status" value="1"/>
</dbReference>
<dbReference type="InterPro" id="IPR056180">
    <property type="entry name" value="ZPR1_jr_dom"/>
</dbReference>